<dbReference type="Pfam" id="PF00534">
    <property type="entry name" value="Glycos_transf_1"/>
    <property type="match status" value="2"/>
</dbReference>
<keyword evidence="1" id="KW-0808">Transferase</keyword>
<sequence>MRIGIDIQALQTENSRNRGIGRYTRSVIENLLSGFPNNSYHIFANRTLRAPDIDPQIYPYTYVNYEQIGSSEINDLLLKTTFSSDNIDAVFIPSPMEELDATIPSYKNFCKQTFVICYDLIPLLFQDRYLSDPTMNSLYMKRLLNVQNADFIFAISESTRQDAIKYLNVAPDKVLNVSGGVSSFFKPIDACDRARWLEGFAQKFGITKPFILYTGGEDWRKNIEGLVKGFSKLPTDLRNSYELVIACKVSDLFARELKGLASSLGIEQSFILTNYITDEELRALYSTCSLFVFPSFYEGFGLPLLEAMACGAPAIASNQSSLPEILGVPDQLFDPSSNEDIARVMQRILSNEPLRKRAAEESLQQALTFTWNSVAQKIADVFADYKPLDRTTILFNRINHKESKIQAAYFSPLKPLKSGISDYSQDLLPVLTQHFDLDLYHDEGYSPQLTSDHNLYSYTQFEKQALSKEYEALIYQIGNSEFHFYMYAQLARYSGISVLHDYYLGGLINAISLFRPELGVTLAGELKHNYGEKKTSEILDLLQRQKLDISQDFPRLGIYLNRRIFTRSLGVIVHSVWAYKMAIKAYAYDNECIVHIPIEVPPFPIQQSVQEVRFQLGIPTESTVISTLGFVHQTKRALPILSAFKKYVAHYPSAYLVYAGGTEYLEAIDLNNEIKKLGLEKQVKVTGFISSADFHRYIAASDICLNLRFPFNGESSASLVRTLSARKPTVVTDIGSFADFPDDVVFKIPQPDQADEVEEIFKALLILTENSECRASLGTNAEKYVTREHAPERCARLYADFVKQVLRSRQAKRKLLVDHVGRELASHSTDDAQALLTCFAKAIDTN</sequence>
<proteinExistence type="predicted"/>
<dbReference type="SUPFAM" id="SSF53756">
    <property type="entry name" value="UDP-Glycosyltransferase/glycogen phosphorylase"/>
    <property type="match status" value="2"/>
</dbReference>
<keyword evidence="4" id="KW-1185">Reference proteome</keyword>
<dbReference type="GO" id="GO:0009103">
    <property type="term" value="P:lipopolysaccharide biosynthetic process"/>
    <property type="evidence" value="ECO:0007669"/>
    <property type="project" value="TreeGrafter"/>
</dbReference>
<dbReference type="CDD" id="cd03809">
    <property type="entry name" value="GT4_MtfB-like"/>
    <property type="match status" value="1"/>
</dbReference>
<dbReference type="InterPro" id="IPR001296">
    <property type="entry name" value="Glyco_trans_1"/>
</dbReference>
<name>A0A8J7YZK6_9CYAN</name>
<dbReference type="AlphaFoldDB" id="A0A8J7YZK6"/>
<organism evidence="3 4">
    <name type="scientific">Myxacorys almedinensis A</name>
    <dbReference type="NCBI Taxonomy" id="2690445"/>
    <lineage>
        <taxon>Bacteria</taxon>
        <taxon>Bacillati</taxon>
        <taxon>Cyanobacteriota</taxon>
        <taxon>Cyanophyceae</taxon>
        <taxon>Leptolyngbyales</taxon>
        <taxon>Leptolyngbyaceae</taxon>
        <taxon>Myxacorys</taxon>
        <taxon>Myxacorys almedinensis</taxon>
    </lineage>
</organism>
<accession>A0A8J7YZK6</accession>
<evidence type="ECO:0000313" key="4">
    <source>
        <dbReference type="Proteomes" id="UP000646053"/>
    </source>
</evidence>
<dbReference type="RefSeq" id="WP_162421811.1">
    <property type="nucleotide sequence ID" value="NZ_WVIE01000003.1"/>
</dbReference>
<gene>
    <name evidence="3" type="ORF">GS601_03095</name>
</gene>
<evidence type="ECO:0000259" key="2">
    <source>
        <dbReference type="Pfam" id="PF00534"/>
    </source>
</evidence>
<reference evidence="3" key="1">
    <citation type="submission" date="2019-12" db="EMBL/GenBank/DDBJ databases">
        <title>High-Quality draft genome sequences of three cyanobacteria isolated from the limestone walls of the Old Cathedral of Coimbra.</title>
        <authorList>
            <person name="Tiago I."/>
            <person name="Soares F."/>
            <person name="Portugal A."/>
        </authorList>
    </citation>
    <scope>NUCLEOTIDE SEQUENCE</scope>
    <source>
        <strain evidence="3">A</strain>
    </source>
</reference>
<feature type="domain" description="Glycosyl transferase family 1" evidence="2">
    <location>
        <begin position="610"/>
        <end position="783"/>
    </location>
</feature>
<dbReference type="Gene3D" id="3.40.50.2000">
    <property type="entry name" value="Glycogen Phosphorylase B"/>
    <property type="match status" value="3"/>
</dbReference>
<dbReference type="PANTHER" id="PTHR46401">
    <property type="entry name" value="GLYCOSYLTRANSFERASE WBBK-RELATED"/>
    <property type="match status" value="1"/>
</dbReference>
<dbReference type="GO" id="GO:0016757">
    <property type="term" value="F:glycosyltransferase activity"/>
    <property type="evidence" value="ECO:0007669"/>
    <property type="project" value="InterPro"/>
</dbReference>
<feature type="domain" description="Glycosyl transferase family 1" evidence="2">
    <location>
        <begin position="207"/>
        <end position="362"/>
    </location>
</feature>
<dbReference type="EMBL" id="WVIE01000003">
    <property type="protein sequence ID" value="NDJ16285.1"/>
    <property type="molecule type" value="Genomic_DNA"/>
</dbReference>
<evidence type="ECO:0000313" key="3">
    <source>
        <dbReference type="EMBL" id="NDJ16285.1"/>
    </source>
</evidence>
<protein>
    <submittedName>
        <fullName evidence="3">Glycosyltransferase</fullName>
    </submittedName>
</protein>
<dbReference type="PANTHER" id="PTHR46401:SF2">
    <property type="entry name" value="GLYCOSYLTRANSFERASE WBBK-RELATED"/>
    <property type="match status" value="1"/>
</dbReference>
<comment type="caution">
    <text evidence="3">The sequence shown here is derived from an EMBL/GenBank/DDBJ whole genome shotgun (WGS) entry which is preliminary data.</text>
</comment>
<dbReference type="CDD" id="cd03801">
    <property type="entry name" value="GT4_PimA-like"/>
    <property type="match status" value="1"/>
</dbReference>
<dbReference type="Proteomes" id="UP000646053">
    <property type="component" value="Unassembled WGS sequence"/>
</dbReference>
<evidence type="ECO:0000256" key="1">
    <source>
        <dbReference type="ARBA" id="ARBA00022679"/>
    </source>
</evidence>